<protein>
    <submittedName>
        <fullName evidence="2">Uncharacterized protein</fullName>
    </submittedName>
</protein>
<dbReference type="Proteomes" id="UP000078559">
    <property type="component" value="Chromosome 6"/>
</dbReference>
<keyword evidence="1" id="KW-0472">Membrane</keyword>
<keyword evidence="1" id="KW-0812">Transmembrane</keyword>
<proteinExistence type="predicted"/>
<organism evidence="2 3">
    <name type="scientific">Cytospora mali</name>
    <name type="common">Apple Valsa canker fungus</name>
    <name type="synonym">Valsa mali</name>
    <dbReference type="NCBI Taxonomy" id="578113"/>
    <lineage>
        <taxon>Eukaryota</taxon>
        <taxon>Fungi</taxon>
        <taxon>Dikarya</taxon>
        <taxon>Ascomycota</taxon>
        <taxon>Pezizomycotina</taxon>
        <taxon>Sordariomycetes</taxon>
        <taxon>Sordariomycetidae</taxon>
        <taxon>Diaporthales</taxon>
        <taxon>Cytosporaceae</taxon>
        <taxon>Cytospora</taxon>
    </lineage>
</organism>
<dbReference type="AlphaFoldDB" id="A0A194W338"/>
<keyword evidence="3" id="KW-1185">Reference proteome</keyword>
<feature type="transmembrane region" description="Helical" evidence="1">
    <location>
        <begin position="25"/>
        <end position="46"/>
    </location>
</feature>
<name>A0A194W338_CYTMA</name>
<reference evidence="2" key="1">
    <citation type="submission" date="2014-12" db="EMBL/GenBank/DDBJ databases">
        <title>Genome Sequence of Valsa Canker Pathogens Uncovers a Specific Adaption of Colonization on Woody Bark.</title>
        <authorList>
            <person name="Yin Z."/>
            <person name="Liu H."/>
            <person name="Gao X."/>
            <person name="Li Z."/>
            <person name="Song N."/>
            <person name="Ke X."/>
            <person name="Dai Q."/>
            <person name="Wu Y."/>
            <person name="Sun Y."/>
            <person name="Xu J.-R."/>
            <person name="Kang Z.K."/>
            <person name="Wang L."/>
            <person name="Huang L."/>
        </authorList>
    </citation>
    <scope>NUCLEOTIDE SEQUENCE [LARGE SCALE GENOMIC DNA]</scope>
    <source>
        <strain evidence="2">03-8</strain>
    </source>
</reference>
<gene>
    <name evidence="2" type="ORF">VM1G_06228</name>
</gene>
<evidence type="ECO:0000313" key="3">
    <source>
        <dbReference type="Proteomes" id="UP000078559"/>
    </source>
</evidence>
<keyword evidence="1" id="KW-1133">Transmembrane helix</keyword>
<accession>A0A194W338</accession>
<dbReference type="OrthoDB" id="5243033at2759"/>
<evidence type="ECO:0000313" key="2">
    <source>
        <dbReference type="EMBL" id="KUI70874.1"/>
    </source>
</evidence>
<dbReference type="EMBL" id="CM003103">
    <property type="protein sequence ID" value="KUI70874.1"/>
    <property type="molecule type" value="Genomic_DNA"/>
</dbReference>
<sequence length="195" mass="21644">MEHTPTHALCEGQCSWALLCSRTAMVLVVFTISFLVMAPMIWMLIWMKNENPHYTRHRTEHWYGLPTTEIRPAQNAPRKLLLAGKARLAATAIPAGQNIISRSRHAYFKFQGGLARLSATSLRRRTVTAQATYDLPVMRKPAWQKLAESHTDYGASSPESVGKEETRVEEVARAEGGAHVDIQKPQAALAVGLAV</sequence>
<evidence type="ECO:0000256" key="1">
    <source>
        <dbReference type="SAM" id="Phobius"/>
    </source>
</evidence>